<feature type="transmembrane region" description="Helical" evidence="1">
    <location>
        <begin position="6"/>
        <end position="24"/>
    </location>
</feature>
<dbReference type="RefSeq" id="WP_171557712.1">
    <property type="nucleotide sequence ID" value="NZ_JABFCS010000001.1"/>
</dbReference>
<reference evidence="2 3" key="1">
    <citation type="submission" date="2020-05" db="EMBL/GenBank/DDBJ databases">
        <authorList>
            <person name="Khan S.A."/>
            <person name="Jeon C.O."/>
            <person name="Chun B.H."/>
        </authorList>
    </citation>
    <scope>NUCLEOTIDE SEQUENCE [LARGE SCALE GENOMIC DNA]</scope>
    <source>
        <strain evidence="2 3">B156</strain>
    </source>
</reference>
<evidence type="ECO:0000313" key="3">
    <source>
        <dbReference type="Proteomes" id="UP000552954"/>
    </source>
</evidence>
<feature type="transmembrane region" description="Helical" evidence="1">
    <location>
        <begin position="36"/>
        <end position="55"/>
    </location>
</feature>
<keyword evidence="1" id="KW-0812">Transmembrane</keyword>
<name>A0A849KMJ2_9BURK</name>
<organism evidence="2 3">
    <name type="scientific">Ramlibacter montanisoli</name>
    <dbReference type="NCBI Taxonomy" id="2732512"/>
    <lineage>
        <taxon>Bacteria</taxon>
        <taxon>Pseudomonadati</taxon>
        <taxon>Pseudomonadota</taxon>
        <taxon>Betaproteobacteria</taxon>
        <taxon>Burkholderiales</taxon>
        <taxon>Comamonadaceae</taxon>
        <taxon>Ramlibacter</taxon>
    </lineage>
</organism>
<keyword evidence="1" id="KW-1133">Transmembrane helix</keyword>
<accession>A0A849KMJ2</accession>
<dbReference type="AlphaFoldDB" id="A0A849KMJ2"/>
<feature type="transmembrane region" description="Helical" evidence="1">
    <location>
        <begin position="150"/>
        <end position="175"/>
    </location>
</feature>
<reference evidence="2 3" key="2">
    <citation type="submission" date="2020-06" db="EMBL/GenBank/DDBJ databases">
        <title>Ramlibacter rhizophilus sp. nov., isolated from rhizosphere soil of national flower Mugunghwa from South Korea.</title>
        <authorList>
            <person name="Zheng-Fei Y."/>
            <person name="Huan T."/>
        </authorList>
    </citation>
    <scope>NUCLEOTIDE SEQUENCE [LARGE SCALE GENOMIC DNA]</scope>
    <source>
        <strain evidence="2 3">B156</strain>
    </source>
</reference>
<dbReference type="Proteomes" id="UP000552954">
    <property type="component" value="Unassembled WGS sequence"/>
</dbReference>
<dbReference type="EMBL" id="JABFCS010000001">
    <property type="protein sequence ID" value="NNU42989.1"/>
    <property type="molecule type" value="Genomic_DNA"/>
</dbReference>
<comment type="caution">
    <text evidence="2">The sequence shown here is derived from an EMBL/GenBank/DDBJ whole genome shotgun (WGS) entry which is preliminary data.</text>
</comment>
<proteinExistence type="predicted"/>
<feature type="transmembrane region" description="Helical" evidence="1">
    <location>
        <begin position="75"/>
        <end position="99"/>
    </location>
</feature>
<evidence type="ECO:0000256" key="1">
    <source>
        <dbReference type="SAM" id="Phobius"/>
    </source>
</evidence>
<feature type="transmembrane region" description="Helical" evidence="1">
    <location>
        <begin position="119"/>
        <end position="144"/>
    </location>
</feature>
<protein>
    <submittedName>
        <fullName evidence="2">Uncharacterized protein</fullName>
    </submittedName>
</protein>
<keyword evidence="3" id="KW-1185">Reference proteome</keyword>
<gene>
    <name evidence="2" type="ORF">HK415_07170</name>
</gene>
<evidence type="ECO:0000313" key="2">
    <source>
        <dbReference type="EMBL" id="NNU42989.1"/>
    </source>
</evidence>
<sequence length="189" mass="19274">MAGSAWAALGLALILAGLFALSRLRPARGGLTSPQWMLLLGAVGMAAGMAWDARLGGLETLAALCSGPVDLGGMLALHLAQLPLAHAGMLAGGLVVVPLMPRLRRGCRRQLCAQLGQNLLCSGWMVVGMAAGSLVFLELAGWAGAVREPAAVLAGMFAGMVWGMVASVSLVQAVIRLSYGPPARPRAGP</sequence>
<keyword evidence="1" id="KW-0472">Membrane</keyword>